<evidence type="ECO:0000313" key="8">
    <source>
        <dbReference type="EMBL" id="MBN7826387.1"/>
    </source>
</evidence>
<dbReference type="Pfam" id="PF04403">
    <property type="entry name" value="PqiA"/>
    <property type="match status" value="2"/>
</dbReference>
<accession>A0A939DPG9</accession>
<evidence type="ECO:0000256" key="6">
    <source>
        <dbReference type="ARBA" id="ARBA00023136"/>
    </source>
</evidence>
<protein>
    <submittedName>
        <fullName evidence="8">Paraquat-inducible protein A</fullName>
    </submittedName>
</protein>
<evidence type="ECO:0000313" key="9">
    <source>
        <dbReference type="Proteomes" id="UP000664654"/>
    </source>
</evidence>
<keyword evidence="6 7" id="KW-0472">Membrane</keyword>
<feature type="transmembrane region" description="Helical" evidence="7">
    <location>
        <begin position="86"/>
        <end position="111"/>
    </location>
</feature>
<feature type="transmembrane region" description="Helical" evidence="7">
    <location>
        <begin position="131"/>
        <end position="152"/>
    </location>
</feature>
<keyword evidence="4 7" id="KW-0812">Transmembrane</keyword>
<evidence type="ECO:0000256" key="5">
    <source>
        <dbReference type="ARBA" id="ARBA00022989"/>
    </source>
</evidence>
<feature type="transmembrane region" description="Helical" evidence="7">
    <location>
        <begin position="265"/>
        <end position="291"/>
    </location>
</feature>
<dbReference type="EMBL" id="JAFKCV010000008">
    <property type="protein sequence ID" value="MBN7826387.1"/>
    <property type="molecule type" value="Genomic_DNA"/>
</dbReference>
<comment type="subcellular location">
    <subcellularLocation>
        <location evidence="1">Cell inner membrane</location>
    </subcellularLocation>
</comment>
<sequence>MRCPECTLALTLPPLAHRQKALCPRCGYQLTQYRNQALDKVLAYSLAALCFLGASLPFDFMIFSSRGQFQTISIPLSISTLMEQDYLLLAAVQIMAIYLLPACILLGLIYLCLFLRRDRYPPRGAWVKRLIYAMLPWSMAEIFLVGALISLIKMNDIAEIHLGMSFYAYLIFTLCFIAVLYYLDEHQLVEQLRHSGQERWQKAQRQPKPPGRMIQRTWALLLAATILYIPANLLPIMNTRLLGRDDPSTILSGVVKLWQNGSYPIAVIIFVASLLVPVSKLLVLGWLTYSIQRQSRMLKKWRTHLYRITDFIGRWSMLDVFVVAILVSLVQMGNTMAVYPGPAAIAFAAVVIITMLAANSFDARMIWNPKLDEK</sequence>
<feature type="transmembrane region" description="Helical" evidence="7">
    <location>
        <begin position="164"/>
        <end position="183"/>
    </location>
</feature>
<organism evidence="8 9">
    <name type="scientific">Bowmanella dokdonensis</name>
    <dbReference type="NCBI Taxonomy" id="751969"/>
    <lineage>
        <taxon>Bacteria</taxon>
        <taxon>Pseudomonadati</taxon>
        <taxon>Pseudomonadota</taxon>
        <taxon>Gammaproteobacteria</taxon>
        <taxon>Alteromonadales</taxon>
        <taxon>Alteromonadaceae</taxon>
        <taxon>Bowmanella</taxon>
    </lineage>
</organism>
<dbReference type="PANTHER" id="PTHR30462:SF3">
    <property type="entry name" value="INTERMEMBRANE TRANSPORT PROTEIN PQIA"/>
    <property type="match status" value="1"/>
</dbReference>
<feature type="transmembrane region" description="Helical" evidence="7">
    <location>
        <begin position="218"/>
        <end position="237"/>
    </location>
</feature>
<dbReference type="Proteomes" id="UP000664654">
    <property type="component" value="Unassembled WGS sequence"/>
</dbReference>
<feature type="transmembrane region" description="Helical" evidence="7">
    <location>
        <begin position="41"/>
        <end position="63"/>
    </location>
</feature>
<keyword evidence="9" id="KW-1185">Reference proteome</keyword>
<dbReference type="InterPro" id="IPR007498">
    <property type="entry name" value="PqiA-like"/>
</dbReference>
<proteinExistence type="predicted"/>
<dbReference type="PANTHER" id="PTHR30462">
    <property type="entry name" value="INTERMEMBRANE TRANSPORT PROTEIN PQIB-RELATED"/>
    <property type="match status" value="1"/>
</dbReference>
<evidence type="ECO:0000256" key="2">
    <source>
        <dbReference type="ARBA" id="ARBA00022475"/>
    </source>
</evidence>
<reference evidence="8" key="1">
    <citation type="submission" date="2021-03" db="EMBL/GenBank/DDBJ databases">
        <title>novel species isolated from a fishpond in China.</title>
        <authorList>
            <person name="Lu H."/>
            <person name="Cai Z."/>
        </authorList>
    </citation>
    <scope>NUCLEOTIDE SEQUENCE</scope>
    <source>
        <strain evidence="8">JCM 30855</strain>
    </source>
</reference>
<evidence type="ECO:0000256" key="3">
    <source>
        <dbReference type="ARBA" id="ARBA00022519"/>
    </source>
</evidence>
<feature type="transmembrane region" description="Helical" evidence="7">
    <location>
        <begin position="337"/>
        <end position="358"/>
    </location>
</feature>
<dbReference type="InterPro" id="IPR051800">
    <property type="entry name" value="PqiA-PqiB_transport"/>
</dbReference>
<keyword evidence="2" id="KW-1003">Cell membrane</keyword>
<comment type="caution">
    <text evidence="8">The sequence shown here is derived from an EMBL/GenBank/DDBJ whole genome shotgun (WGS) entry which is preliminary data.</text>
</comment>
<keyword evidence="5 7" id="KW-1133">Transmembrane helix</keyword>
<evidence type="ECO:0000256" key="4">
    <source>
        <dbReference type="ARBA" id="ARBA00022692"/>
    </source>
</evidence>
<dbReference type="AlphaFoldDB" id="A0A939DPG9"/>
<keyword evidence="3" id="KW-0997">Cell inner membrane</keyword>
<evidence type="ECO:0000256" key="7">
    <source>
        <dbReference type="SAM" id="Phobius"/>
    </source>
</evidence>
<gene>
    <name evidence="8" type="ORF">J0A66_14225</name>
</gene>
<name>A0A939DPG9_9ALTE</name>
<dbReference type="GO" id="GO:0005886">
    <property type="term" value="C:plasma membrane"/>
    <property type="evidence" value="ECO:0007669"/>
    <property type="project" value="UniProtKB-SubCell"/>
</dbReference>
<evidence type="ECO:0000256" key="1">
    <source>
        <dbReference type="ARBA" id="ARBA00004533"/>
    </source>
</evidence>
<feature type="transmembrane region" description="Helical" evidence="7">
    <location>
        <begin position="312"/>
        <end position="331"/>
    </location>
</feature>